<feature type="region of interest" description="Disordered" evidence="1">
    <location>
        <begin position="1"/>
        <end position="50"/>
    </location>
</feature>
<evidence type="ECO:0000313" key="3">
    <source>
        <dbReference type="Proteomes" id="UP000054498"/>
    </source>
</evidence>
<feature type="compositionally biased region" description="Low complexity" evidence="1">
    <location>
        <begin position="31"/>
        <end position="50"/>
    </location>
</feature>
<reference evidence="2 3" key="1">
    <citation type="journal article" date="2013" name="BMC Genomics">
        <title>Reconstruction of the lipid metabolism for the microalga Monoraphidium neglectum from its genome sequence reveals characteristics suitable for biofuel production.</title>
        <authorList>
            <person name="Bogen C."/>
            <person name="Al-Dilaimi A."/>
            <person name="Albersmeier A."/>
            <person name="Wichmann J."/>
            <person name="Grundmann M."/>
            <person name="Rupp O."/>
            <person name="Lauersen K.J."/>
            <person name="Blifernez-Klassen O."/>
            <person name="Kalinowski J."/>
            <person name="Goesmann A."/>
            <person name="Mussgnug J.H."/>
            <person name="Kruse O."/>
        </authorList>
    </citation>
    <scope>NUCLEOTIDE SEQUENCE [LARGE SCALE GENOMIC DNA]</scope>
    <source>
        <strain evidence="2 3">SAG 48.87</strain>
    </source>
</reference>
<dbReference type="AlphaFoldDB" id="A0A0D2LGG9"/>
<evidence type="ECO:0000313" key="2">
    <source>
        <dbReference type="EMBL" id="KIZ05614.1"/>
    </source>
</evidence>
<accession>A0A0D2LGG9</accession>
<feature type="region of interest" description="Disordered" evidence="1">
    <location>
        <begin position="94"/>
        <end position="116"/>
    </location>
</feature>
<dbReference type="KEGG" id="mng:MNEG_2350"/>
<feature type="compositionally biased region" description="Pro residues" evidence="1">
    <location>
        <begin position="15"/>
        <end position="30"/>
    </location>
</feature>
<gene>
    <name evidence="2" type="ORF">MNEG_2350</name>
</gene>
<evidence type="ECO:0000256" key="1">
    <source>
        <dbReference type="SAM" id="MobiDB-lite"/>
    </source>
</evidence>
<sequence>MGEIQRFRSRLSDPAPRPSIPHPPIRPAPAPAVTGATDGRSTTADGAGDAGCGTLTLIGGAAATESALSASGGCDAYGYGHGCFAGEYGSLVDSGGPGPLAPLPAPPGGAAAGSLRSRSFSAPWGLPVIHDGGDLEGDPDAAAAAQLPPAGGAAGEGVGKGAAAALTRPR</sequence>
<dbReference type="EMBL" id="KK100482">
    <property type="protein sequence ID" value="KIZ05614.1"/>
    <property type="molecule type" value="Genomic_DNA"/>
</dbReference>
<keyword evidence="3" id="KW-1185">Reference proteome</keyword>
<feature type="compositionally biased region" description="Low complexity" evidence="1">
    <location>
        <begin position="161"/>
        <end position="170"/>
    </location>
</feature>
<protein>
    <submittedName>
        <fullName evidence="2">Uncharacterized protein</fullName>
    </submittedName>
</protein>
<dbReference type="RefSeq" id="XP_013904633.1">
    <property type="nucleotide sequence ID" value="XM_014049179.1"/>
</dbReference>
<name>A0A0D2LGG9_9CHLO</name>
<organism evidence="2 3">
    <name type="scientific">Monoraphidium neglectum</name>
    <dbReference type="NCBI Taxonomy" id="145388"/>
    <lineage>
        <taxon>Eukaryota</taxon>
        <taxon>Viridiplantae</taxon>
        <taxon>Chlorophyta</taxon>
        <taxon>core chlorophytes</taxon>
        <taxon>Chlorophyceae</taxon>
        <taxon>CS clade</taxon>
        <taxon>Sphaeropleales</taxon>
        <taxon>Selenastraceae</taxon>
        <taxon>Monoraphidium</taxon>
    </lineage>
</organism>
<dbReference type="Proteomes" id="UP000054498">
    <property type="component" value="Unassembled WGS sequence"/>
</dbReference>
<feature type="region of interest" description="Disordered" evidence="1">
    <location>
        <begin position="130"/>
        <end position="170"/>
    </location>
</feature>
<dbReference type="GeneID" id="25735228"/>
<proteinExistence type="predicted"/>
<feature type="compositionally biased region" description="Low complexity" evidence="1">
    <location>
        <begin position="140"/>
        <end position="151"/>
    </location>
</feature>